<keyword evidence="3" id="KW-1185">Reference proteome</keyword>
<dbReference type="SUPFAM" id="SSF54506">
    <property type="entry name" value="Diaminopimelate epimerase-like"/>
    <property type="match status" value="1"/>
</dbReference>
<dbReference type="NCBIfam" id="TIGR00654">
    <property type="entry name" value="PhzF_family"/>
    <property type="match status" value="1"/>
</dbReference>
<dbReference type="PANTHER" id="PTHR13774">
    <property type="entry name" value="PHENAZINE BIOSYNTHESIS PROTEIN"/>
    <property type="match status" value="1"/>
</dbReference>
<dbReference type="GO" id="GO:0005737">
    <property type="term" value="C:cytoplasm"/>
    <property type="evidence" value="ECO:0007669"/>
    <property type="project" value="TreeGrafter"/>
</dbReference>
<evidence type="ECO:0000256" key="1">
    <source>
        <dbReference type="ARBA" id="ARBA00023235"/>
    </source>
</evidence>
<dbReference type="InterPro" id="IPR003719">
    <property type="entry name" value="Phenazine_PhzF-like"/>
</dbReference>
<organism evidence="2 3">
    <name type="scientific">Haloarcula pellucida</name>
    <dbReference type="NCBI Taxonomy" id="1427151"/>
    <lineage>
        <taxon>Archaea</taxon>
        <taxon>Methanobacteriati</taxon>
        <taxon>Methanobacteriota</taxon>
        <taxon>Stenosarchaea group</taxon>
        <taxon>Halobacteria</taxon>
        <taxon>Halobacteriales</taxon>
        <taxon>Haloarculaceae</taxon>
        <taxon>Haloarcula</taxon>
    </lineage>
</organism>
<dbReference type="Pfam" id="PF02567">
    <property type="entry name" value="PhzC-PhzF"/>
    <property type="match status" value="1"/>
</dbReference>
<proteinExistence type="predicted"/>
<gene>
    <name evidence="2" type="ORF">GCM10009030_00910</name>
</gene>
<evidence type="ECO:0000313" key="3">
    <source>
        <dbReference type="Proteomes" id="UP000605784"/>
    </source>
</evidence>
<protein>
    <recommendedName>
        <fullName evidence="4">PhzF family phenazine biosynthesis protein</fullName>
    </recommendedName>
</protein>
<dbReference type="PANTHER" id="PTHR13774:SF39">
    <property type="entry name" value="BIOSYNTHESIS PROTEIN, PUTATIVE-RELATED"/>
    <property type="match status" value="1"/>
</dbReference>
<dbReference type="Gene3D" id="3.10.310.10">
    <property type="entry name" value="Diaminopimelate Epimerase, Chain A, domain 1"/>
    <property type="match status" value="2"/>
</dbReference>
<dbReference type="PIRSF" id="PIRSF016184">
    <property type="entry name" value="PhzC_PhzF"/>
    <property type="match status" value="1"/>
</dbReference>
<accession>A0A830GFZ0</accession>
<dbReference type="GO" id="GO:0016853">
    <property type="term" value="F:isomerase activity"/>
    <property type="evidence" value="ECO:0007669"/>
    <property type="project" value="UniProtKB-KW"/>
</dbReference>
<reference evidence="2" key="2">
    <citation type="submission" date="2020-09" db="EMBL/GenBank/DDBJ databases">
        <authorList>
            <person name="Sun Q."/>
            <person name="Ohkuma M."/>
        </authorList>
    </citation>
    <scope>NUCLEOTIDE SEQUENCE</scope>
    <source>
        <strain evidence="2">JCM 17820</strain>
    </source>
</reference>
<evidence type="ECO:0008006" key="4">
    <source>
        <dbReference type="Google" id="ProtNLM"/>
    </source>
</evidence>
<name>A0A830GFZ0_9EURY</name>
<evidence type="ECO:0000313" key="2">
    <source>
        <dbReference type="EMBL" id="GGN84944.1"/>
    </source>
</evidence>
<comment type="caution">
    <text evidence="2">The sequence shown here is derived from an EMBL/GenBank/DDBJ whole genome shotgun (WGS) entry which is preliminary data.</text>
</comment>
<dbReference type="RefSeq" id="WP_188993535.1">
    <property type="nucleotide sequence ID" value="NZ_BMOU01000001.1"/>
</dbReference>
<reference evidence="2" key="1">
    <citation type="journal article" date="2014" name="Int. J. Syst. Evol. Microbiol.">
        <title>Complete genome sequence of Corynebacterium casei LMG S-19264T (=DSM 44701T), isolated from a smear-ripened cheese.</title>
        <authorList>
            <consortium name="US DOE Joint Genome Institute (JGI-PGF)"/>
            <person name="Walter F."/>
            <person name="Albersmeier A."/>
            <person name="Kalinowski J."/>
            <person name="Ruckert C."/>
        </authorList>
    </citation>
    <scope>NUCLEOTIDE SEQUENCE</scope>
    <source>
        <strain evidence="2">JCM 17820</strain>
    </source>
</reference>
<dbReference type="EMBL" id="BMOU01000001">
    <property type="protein sequence ID" value="GGN84944.1"/>
    <property type="molecule type" value="Genomic_DNA"/>
</dbReference>
<sequence>METRQALLVDAFAAEPMAGNPAGVVPDANGLTDDQMRAIAGELGASETAFVLDSEDADRRLRYFTPEQEVDLCGHATIAAHAALFERGAVEAGQHTMATERGVLDVETKADGTVWMEQGEADIREVDCALDEVADALGVDVATLQDVGADLPLAVGDTGFPWLLVPVNYFQHLSGADPNPSAIESLCESVDAMGVYAFTFDTIGGQSTLHGRAFAPRAGITEDPVTGTAAGACGAYIRRYGAIDSTVEQVVVEQGHFLDRPGTVKVDTDGLEVWVGGRAVTTLDGSLTVPVVDVDDEILEV</sequence>
<keyword evidence="1" id="KW-0413">Isomerase</keyword>
<dbReference type="AlphaFoldDB" id="A0A830GFZ0"/>
<dbReference type="Proteomes" id="UP000605784">
    <property type="component" value="Unassembled WGS sequence"/>
</dbReference>